<dbReference type="RefSeq" id="WP_188979648.1">
    <property type="nucleotide sequence ID" value="NZ_BMPG01000003.1"/>
</dbReference>
<keyword evidence="2" id="KW-1185">Reference proteome</keyword>
<organism evidence="1 2">
    <name type="scientific">Halocalculus aciditolerans</name>
    <dbReference type="NCBI Taxonomy" id="1383812"/>
    <lineage>
        <taxon>Archaea</taxon>
        <taxon>Methanobacteriati</taxon>
        <taxon>Methanobacteriota</taxon>
        <taxon>Stenosarchaea group</taxon>
        <taxon>Halobacteria</taxon>
        <taxon>Halobacteriales</taxon>
        <taxon>Halobacteriaceae</taxon>
        <taxon>Halocalculus</taxon>
    </lineage>
</organism>
<sequence length="348" mass="37586">MTESPPNDMTAQSTTNIHDTVATAADHIVSALTDTAAPGSDEAGLAIALEAARPRADNTTPGTTSLIATAHDINLIDEPVTVAIDLTRVEETNSTHSRVDEEAAYLTLSVVGTDRSLILAVADHPTATPAESPPETRDTLVGLVDDLLAHARDAVTIDQVVADSDLCSQRILEVFDHHNLSYIIQKPIRHTDWQIIHDLNNRADTTAAVCQFRQSNHETTALYTPLPTTTPTVADNNISTDAADRYRVLLTNLNVDPADSTAVLKEYLTRWVPIEIQAAVVRNALATPQIGSSWRAVPPLAAATAEYNFWQLTHHALSQHDSNEPALAFEDVQQLLDAHLSEANTGTN</sequence>
<reference evidence="1" key="1">
    <citation type="journal article" date="2014" name="Int. J. Syst. Evol. Microbiol.">
        <title>Complete genome sequence of Corynebacterium casei LMG S-19264T (=DSM 44701T), isolated from a smear-ripened cheese.</title>
        <authorList>
            <consortium name="US DOE Joint Genome Institute (JGI-PGF)"/>
            <person name="Walter F."/>
            <person name="Albersmeier A."/>
            <person name="Kalinowski J."/>
            <person name="Ruckert C."/>
        </authorList>
    </citation>
    <scope>NUCLEOTIDE SEQUENCE</scope>
    <source>
        <strain evidence="1">JCM 19596</strain>
    </source>
</reference>
<evidence type="ECO:0000313" key="2">
    <source>
        <dbReference type="Proteomes" id="UP000607197"/>
    </source>
</evidence>
<dbReference type="Proteomes" id="UP000607197">
    <property type="component" value="Unassembled WGS sequence"/>
</dbReference>
<name>A0A830F989_9EURY</name>
<evidence type="ECO:0008006" key="3">
    <source>
        <dbReference type="Google" id="ProtNLM"/>
    </source>
</evidence>
<accession>A0A830F989</accession>
<comment type="caution">
    <text evidence="1">The sequence shown here is derived from an EMBL/GenBank/DDBJ whole genome shotgun (WGS) entry which is preliminary data.</text>
</comment>
<proteinExistence type="predicted"/>
<dbReference type="EMBL" id="BMPG01000003">
    <property type="protein sequence ID" value="GGL67055.1"/>
    <property type="molecule type" value="Genomic_DNA"/>
</dbReference>
<gene>
    <name evidence="1" type="ORF">GCM10009039_26320</name>
</gene>
<dbReference type="AlphaFoldDB" id="A0A830F989"/>
<protein>
    <recommendedName>
        <fullName evidence="3">Transposase</fullName>
    </recommendedName>
</protein>
<reference evidence="1" key="2">
    <citation type="submission" date="2020-09" db="EMBL/GenBank/DDBJ databases">
        <authorList>
            <person name="Sun Q."/>
            <person name="Ohkuma M."/>
        </authorList>
    </citation>
    <scope>NUCLEOTIDE SEQUENCE</scope>
    <source>
        <strain evidence="1">JCM 19596</strain>
    </source>
</reference>
<evidence type="ECO:0000313" key="1">
    <source>
        <dbReference type="EMBL" id="GGL67055.1"/>
    </source>
</evidence>